<evidence type="ECO:0000313" key="2">
    <source>
        <dbReference type="EMBL" id="SUZ28372.1"/>
    </source>
</evidence>
<dbReference type="RefSeq" id="WP_147295443.1">
    <property type="nucleotide sequence ID" value="NZ_LR994544.1"/>
</dbReference>
<dbReference type="AlphaFoldDB" id="A0AA46C8N6"/>
<proteinExistence type="predicted"/>
<accession>A0AA46C8N6</accession>
<dbReference type="EMBL" id="UIHB01000002">
    <property type="protein sequence ID" value="SUZ28372.1"/>
    <property type="molecule type" value="Genomic_DNA"/>
</dbReference>
<evidence type="ECO:0000256" key="1">
    <source>
        <dbReference type="SAM" id="Coils"/>
    </source>
</evidence>
<gene>
    <name evidence="2" type="ORF">CPBF424_21880</name>
</gene>
<organism evidence="2 3">
    <name type="scientific">Xanthomonas euroxanthea</name>
    <dbReference type="NCBI Taxonomy" id="2259622"/>
    <lineage>
        <taxon>Bacteria</taxon>
        <taxon>Pseudomonadati</taxon>
        <taxon>Pseudomonadota</taxon>
        <taxon>Gammaproteobacteria</taxon>
        <taxon>Lysobacterales</taxon>
        <taxon>Lysobacteraceae</taxon>
        <taxon>Xanthomonas</taxon>
    </lineage>
</organism>
<reference evidence="2 3" key="1">
    <citation type="submission" date="2018-06" db="EMBL/GenBank/DDBJ databases">
        <authorList>
            <person name="Pothier F. J."/>
        </authorList>
    </citation>
    <scope>NUCLEOTIDE SEQUENCE [LARGE SCALE GENOMIC DNA]</scope>
    <source>
        <strain evidence="2 3">CPBF 424</strain>
    </source>
</reference>
<protein>
    <submittedName>
        <fullName evidence="2">Uncharacterized protein</fullName>
    </submittedName>
</protein>
<evidence type="ECO:0000313" key="3">
    <source>
        <dbReference type="Proteomes" id="UP000254168"/>
    </source>
</evidence>
<name>A0AA46C8N6_9XANT</name>
<keyword evidence="3" id="KW-1185">Reference proteome</keyword>
<dbReference type="Proteomes" id="UP000254168">
    <property type="component" value="Unassembled WGS sequence"/>
</dbReference>
<keyword evidence="1" id="KW-0175">Coiled coil</keyword>
<comment type="caution">
    <text evidence="2">The sequence shown here is derived from an EMBL/GenBank/DDBJ whole genome shotgun (WGS) entry which is preliminary data.</text>
</comment>
<sequence>MQEADEVGGKAAAATEQAKLVPDEQTVGLVLPLYGYHQGPHPRAGRHVGLRRSLRTAVVLGTLGDDTVLVADEEDGRVYRTSSASLVTHRQAGRLTLSEHLELARQLALKANRYGISILAAHFRGINGTAYASPAAFAWCVRAMCEGHMFRSATAGVEAWLQAQMEASSDPANDLPPPAGGSEIELWSGKPAQAQAVTDLALRSLERALQLGADSIAQADGDFELQRTYAESHGSRLATDVQSGLQVVVLGPSNVEAAEGFVDVLFLDNLEAGARHASGLNFGGDTIDPGWLWEVVTDSARHGKSPLPIALWLASSDIGPSGQADASLERSLTRIFGAAFAARQWANDRPAHAQKWIRLARACWRSLPKVEQSRVAAAIPELVSSLSKRRVQGPVAPLRAAFRATIDALLTRHPVPLIARNRQLPPSPAVEIEDIEAVDLVIEASGPAPVMAVPRASNAQARRRVGAVKFGNSQRALRFDLSDHALLASEWALVAKESAHLDAVTSALSWLEGRMGLSLPKTWREGAHEIERQGVALQLESGDGIFAFRLDHPDTTHPTRWWRMEATVLAGMGGIGGMVGVRLSSRDLVSLPAPSRTVPAIVRDWARSPGLAIAGAPAGAPTFVRDEDGLSRLLDAIQDSGRDAPLWVVAARFELIKPLQALARMYVVEPAMWAQYAAHHGSLAPSTVHVFQKAGGTKAQVDISKGQGLEQLRELTVEARQRPEIPAFRDIRNAIAEARLRALSNRGNSALNDAALPSPAPTAEDIRALISREVRDYEELLQVAEDERNAAVADRDSALHDLQATTNENVELKRRLHSTQLRLGSAGPIDEPATERAAPPATLEGLAEWAISLRPRVVFPEKTLRSASRVTHSETALVYACLEQLSDSYWRSRWADEEASRRQAREEWNEFLKEHRLRWSGVGVVAARHLGEYRGIVGGSTYTMDMHVAGNNAHDPLRCLRIYCYVDEPNRRVVVGHLPTHLTNALT</sequence>
<feature type="coiled-coil region" evidence="1">
    <location>
        <begin position="767"/>
        <end position="822"/>
    </location>
</feature>